<feature type="transmembrane region" description="Helical" evidence="6">
    <location>
        <begin position="41"/>
        <end position="62"/>
    </location>
</feature>
<dbReference type="GO" id="GO:0033228">
    <property type="term" value="P:cysteine export across plasma membrane"/>
    <property type="evidence" value="ECO:0007669"/>
    <property type="project" value="TreeGrafter"/>
</dbReference>
<keyword evidence="5 6" id="KW-0472">Membrane</keyword>
<feature type="transmembrane region" description="Helical" evidence="6">
    <location>
        <begin position="184"/>
        <end position="202"/>
    </location>
</feature>
<dbReference type="AlphaFoldDB" id="A0A8J3E0S6"/>
<proteinExistence type="predicted"/>
<dbReference type="Pfam" id="PF01810">
    <property type="entry name" value="LysE"/>
    <property type="match status" value="1"/>
</dbReference>
<keyword evidence="3 6" id="KW-0812">Transmembrane</keyword>
<dbReference type="PANTHER" id="PTHR30086">
    <property type="entry name" value="ARGININE EXPORTER PROTEIN ARGO"/>
    <property type="match status" value="1"/>
</dbReference>
<protein>
    <submittedName>
        <fullName evidence="7">Protein AmbA</fullName>
    </submittedName>
</protein>
<dbReference type="Proteomes" id="UP000602745">
    <property type="component" value="Unassembled WGS sequence"/>
</dbReference>
<evidence type="ECO:0000256" key="5">
    <source>
        <dbReference type="ARBA" id="ARBA00023136"/>
    </source>
</evidence>
<dbReference type="EMBL" id="BMCP01000008">
    <property type="protein sequence ID" value="GGE54691.1"/>
    <property type="molecule type" value="Genomic_DNA"/>
</dbReference>
<evidence type="ECO:0000256" key="1">
    <source>
        <dbReference type="ARBA" id="ARBA00004651"/>
    </source>
</evidence>
<evidence type="ECO:0000256" key="3">
    <source>
        <dbReference type="ARBA" id="ARBA00022692"/>
    </source>
</evidence>
<comment type="caution">
    <text evidence="7">The sequence shown here is derived from an EMBL/GenBank/DDBJ whole genome shotgun (WGS) entry which is preliminary data.</text>
</comment>
<evidence type="ECO:0000256" key="4">
    <source>
        <dbReference type="ARBA" id="ARBA00022989"/>
    </source>
</evidence>
<evidence type="ECO:0000313" key="8">
    <source>
        <dbReference type="Proteomes" id="UP000602745"/>
    </source>
</evidence>
<dbReference type="InterPro" id="IPR001123">
    <property type="entry name" value="LeuE-type"/>
</dbReference>
<name>A0A8J3E0S6_9RHOB</name>
<evidence type="ECO:0000313" key="7">
    <source>
        <dbReference type="EMBL" id="GGE54691.1"/>
    </source>
</evidence>
<gene>
    <name evidence="7" type="primary">ambA</name>
    <name evidence="7" type="ORF">GCM10007276_34640</name>
</gene>
<reference evidence="7" key="2">
    <citation type="submission" date="2020-09" db="EMBL/GenBank/DDBJ databases">
        <authorList>
            <person name="Sun Q."/>
            <person name="Sedlacek I."/>
        </authorList>
    </citation>
    <scope>NUCLEOTIDE SEQUENCE</scope>
    <source>
        <strain evidence="7">CCM 7684</strain>
    </source>
</reference>
<keyword evidence="8" id="KW-1185">Reference proteome</keyword>
<reference evidence="7" key="1">
    <citation type="journal article" date="2014" name="Int. J. Syst. Evol. Microbiol.">
        <title>Complete genome sequence of Corynebacterium casei LMG S-19264T (=DSM 44701T), isolated from a smear-ripened cheese.</title>
        <authorList>
            <consortium name="US DOE Joint Genome Institute (JGI-PGF)"/>
            <person name="Walter F."/>
            <person name="Albersmeier A."/>
            <person name="Kalinowski J."/>
            <person name="Ruckert C."/>
        </authorList>
    </citation>
    <scope>NUCLEOTIDE SEQUENCE</scope>
    <source>
        <strain evidence="7">CCM 7684</strain>
    </source>
</reference>
<keyword evidence="2" id="KW-1003">Cell membrane</keyword>
<sequence length="203" mass="21247">MSWTWIFSVFVFAVAMTTTPGPNNTMLTASGANYGFRRSLPHIFGITFGVTFILLIAGAFGAQIMANESIHAVLKWVGAAYLLYLAWKIATAQPKGNAAGQGGAARGRPLTFFQAAAFQLVNPKFWAMAAGAIVTYVGSAAGSAASAVTLAIIFGLVSVPSCMAWTMVGVGAGRLLQTPRAIRVFNWAMAALLVASIAPIVLE</sequence>
<evidence type="ECO:0000256" key="2">
    <source>
        <dbReference type="ARBA" id="ARBA00022475"/>
    </source>
</evidence>
<comment type="subcellular location">
    <subcellularLocation>
        <location evidence="1">Cell membrane</location>
        <topology evidence="1">Multi-pass membrane protein</topology>
    </subcellularLocation>
</comment>
<evidence type="ECO:0000256" key="6">
    <source>
        <dbReference type="SAM" id="Phobius"/>
    </source>
</evidence>
<dbReference type="RefSeq" id="WP_188411092.1">
    <property type="nucleotide sequence ID" value="NZ_BMCP01000008.1"/>
</dbReference>
<dbReference type="GO" id="GO:0005886">
    <property type="term" value="C:plasma membrane"/>
    <property type="evidence" value="ECO:0007669"/>
    <property type="project" value="UniProtKB-SubCell"/>
</dbReference>
<keyword evidence="4 6" id="KW-1133">Transmembrane helix</keyword>
<dbReference type="PANTHER" id="PTHR30086:SF20">
    <property type="entry name" value="ARGININE EXPORTER PROTEIN ARGO-RELATED"/>
    <property type="match status" value="1"/>
</dbReference>
<feature type="transmembrane region" description="Helical" evidence="6">
    <location>
        <begin position="151"/>
        <end position="172"/>
    </location>
</feature>
<accession>A0A8J3E0S6</accession>
<dbReference type="GO" id="GO:0015171">
    <property type="term" value="F:amino acid transmembrane transporter activity"/>
    <property type="evidence" value="ECO:0007669"/>
    <property type="project" value="TreeGrafter"/>
</dbReference>
<organism evidence="7 8">
    <name type="scientific">Agaricicola taiwanensis</name>
    <dbReference type="NCBI Taxonomy" id="591372"/>
    <lineage>
        <taxon>Bacteria</taxon>
        <taxon>Pseudomonadati</taxon>
        <taxon>Pseudomonadota</taxon>
        <taxon>Alphaproteobacteria</taxon>
        <taxon>Rhodobacterales</taxon>
        <taxon>Paracoccaceae</taxon>
        <taxon>Agaricicola</taxon>
    </lineage>
</organism>